<reference evidence="9 10" key="1">
    <citation type="submission" date="2018-09" db="EMBL/GenBank/DDBJ databases">
        <authorList>
            <person name="Wang X."/>
            <person name="Du Z."/>
        </authorList>
    </citation>
    <scope>NUCLEOTIDE SEQUENCE [LARGE SCALE GENOMIC DNA]</scope>
    <source>
        <strain evidence="9 10">N3</strain>
    </source>
</reference>
<organism evidence="9 10">
    <name type="scientific">Algoriphagus lacus</name>
    <dbReference type="NCBI Taxonomy" id="2056311"/>
    <lineage>
        <taxon>Bacteria</taxon>
        <taxon>Pseudomonadati</taxon>
        <taxon>Bacteroidota</taxon>
        <taxon>Cytophagia</taxon>
        <taxon>Cytophagales</taxon>
        <taxon>Cyclobacteriaceae</taxon>
        <taxon>Algoriphagus</taxon>
    </lineage>
</organism>
<dbReference type="AlphaFoldDB" id="A0A418PVG5"/>
<dbReference type="PANTHER" id="PTHR43811:SF19">
    <property type="entry name" value="39 KDA FK506-BINDING NUCLEAR PROTEIN"/>
    <property type="match status" value="1"/>
</dbReference>
<feature type="domain" description="PPIase FKBP-type" evidence="8">
    <location>
        <begin position="78"/>
        <end position="178"/>
    </location>
</feature>
<dbReference type="PROSITE" id="PS51257">
    <property type="entry name" value="PROKAR_LIPOPROTEIN"/>
    <property type="match status" value="1"/>
</dbReference>
<dbReference type="Pfam" id="PF00254">
    <property type="entry name" value="FKBP_C"/>
    <property type="match status" value="1"/>
</dbReference>
<dbReference type="Gene3D" id="3.10.50.40">
    <property type="match status" value="1"/>
</dbReference>
<evidence type="ECO:0000256" key="5">
    <source>
        <dbReference type="PROSITE-ProRule" id="PRU00277"/>
    </source>
</evidence>
<dbReference type="SUPFAM" id="SSF54534">
    <property type="entry name" value="FKBP-like"/>
    <property type="match status" value="1"/>
</dbReference>
<evidence type="ECO:0000256" key="7">
    <source>
        <dbReference type="SAM" id="SignalP"/>
    </source>
</evidence>
<evidence type="ECO:0000256" key="4">
    <source>
        <dbReference type="ARBA" id="ARBA00023235"/>
    </source>
</evidence>
<gene>
    <name evidence="9" type="ORF">D0X99_00190</name>
</gene>
<dbReference type="EMBL" id="QXML01000001">
    <property type="protein sequence ID" value="RIW18157.1"/>
    <property type="molecule type" value="Genomic_DNA"/>
</dbReference>
<evidence type="ECO:0000313" key="9">
    <source>
        <dbReference type="EMBL" id="RIW18157.1"/>
    </source>
</evidence>
<dbReference type="Proteomes" id="UP000283522">
    <property type="component" value="Unassembled WGS sequence"/>
</dbReference>
<dbReference type="GO" id="GO:0003755">
    <property type="term" value="F:peptidyl-prolyl cis-trans isomerase activity"/>
    <property type="evidence" value="ECO:0007669"/>
    <property type="project" value="UniProtKB-UniRule"/>
</dbReference>
<feature type="signal peptide" evidence="7">
    <location>
        <begin position="1"/>
        <end position="22"/>
    </location>
</feature>
<evidence type="ECO:0000313" key="10">
    <source>
        <dbReference type="Proteomes" id="UP000283522"/>
    </source>
</evidence>
<dbReference type="PANTHER" id="PTHR43811">
    <property type="entry name" value="FKBP-TYPE PEPTIDYL-PROLYL CIS-TRANS ISOMERASE FKPA"/>
    <property type="match status" value="1"/>
</dbReference>
<keyword evidence="10" id="KW-1185">Reference proteome</keyword>
<comment type="caution">
    <text evidence="9">The sequence shown here is derived from an EMBL/GenBank/DDBJ whole genome shotgun (WGS) entry which is preliminary data.</text>
</comment>
<dbReference type="OrthoDB" id="9814548at2"/>
<sequence length="185" mass="20716">MKNRLIAIAALLLVAFSWVSCIDPDQTEEVILQQDKEEIQKYLQENPIVGVKEYKEEVEGFYMFWQVSNDAGLTVVRGDTVTVNYTGKLLSNEVFDTSLEQVAKDNGIFSSSRKYQPLKFRPGFNFAISGFEFAISLMKQGEKATVIFPSRLGYGNQPQGPVPANSPLIFEIDLLEVKKGSLPNP</sequence>
<evidence type="ECO:0000256" key="1">
    <source>
        <dbReference type="ARBA" id="ARBA00000971"/>
    </source>
</evidence>
<keyword evidence="7" id="KW-0732">Signal</keyword>
<accession>A0A418PVG5</accession>
<dbReference type="EC" id="5.2.1.8" evidence="6"/>
<keyword evidence="3 5" id="KW-0697">Rotamase</keyword>
<comment type="similarity">
    <text evidence="2 6">Belongs to the FKBP-type PPIase family.</text>
</comment>
<proteinExistence type="inferred from homology"/>
<dbReference type="InterPro" id="IPR046357">
    <property type="entry name" value="PPIase_dom_sf"/>
</dbReference>
<evidence type="ECO:0000256" key="3">
    <source>
        <dbReference type="ARBA" id="ARBA00023110"/>
    </source>
</evidence>
<comment type="catalytic activity">
    <reaction evidence="1 5 6">
        <text>[protein]-peptidylproline (omega=180) = [protein]-peptidylproline (omega=0)</text>
        <dbReference type="Rhea" id="RHEA:16237"/>
        <dbReference type="Rhea" id="RHEA-COMP:10747"/>
        <dbReference type="Rhea" id="RHEA-COMP:10748"/>
        <dbReference type="ChEBI" id="CHEBI:83833"/>
        <dbReference type="ChEBI" id="CHEBI:83834"/>
        <dbReference type="EC" id="5.2.1.8"/>
    </reaction>
</comment>
<dbReference type="InterPro" id="IPR001179">
    <property type="entry name" value="PPIase_FKBP_dom"/>
</dbReference>
<keyword evidence="4 5" id="KW-0413">Isomerase</keyword>
<dbReference type="RefSeq" id="WP_119475635.1">
    <property type="nucleotide sequence ID" value="NZ_QXML01000001.1"/>
</dbReference>
<name>A0A418PVG5_9BACT</name>
<evidence type="ECO:0000259" key="8">
    <source>
        <dbReference type="PROSITE" id="PS50059"/>
    </source>
</evidence>
<feature type="chain" id="PRO_5019108563" description="Peptidyl-prolyl cis-trans isomerase" evidence="7">
    <location>
        <begin position="23"/>
        <end position="185"/>
    </location>
</feature>
<dbReference type="PROSITE" id="PS50059">
    <property type="entry name" value="FKBP_PPIASE"/>
    <property type="match status" value="1"/>
</dbReference>
<evidence type="ECO:0000256" key="2">
    <source>
        <dbReference type="ARBA" id="ARBA00006577"/>
    </source>
</evidence>
<protein>
    <recommendedName>
        <fullName evidence="6">Peptidyl-prolyl cis-trans isomerase</fullName>
        <ecNumber evidence="6">5.2.1.8</ecNumber>
    </recommendedName>
</protein>
<evidence type="ECO:0000256" key="6">
    <source>
        <dbReference type="RuleBase" id="RU003915"/>
    </source>
</evidence>